<reference evidence="5 6" key="1">
    <citation type="journal article" date="2018" name="PLoS ONE">
        <title>The draft genome of Kipferlia bialata reveals reductive genome evolution in fornicate parasites.</title>
        <authorList>
            <person name="Tanifuji G."/>
            <person name="Takabayashi S."/>
            <person name="Kume K."/>
            <person name="Takagi M."/>
            <person name="Nakayama T."/>
            <person name="Kamikawa R."/>
            <person name="Inagaki Y."/>
            <person name="Hashimoto T."/>
        </authorList>
    </citation>
    <scope>NUCLEOTIDE SEQUENCE [LARGE SCALE GENOMIC DNA]</scope>
    <source>
        <strain evidence="5">NY0173</strain>
    </source>
</reference>
<feature type="compositionally biased region" description="Basic residues" evidence="3">
    <location>
        <begin position="381"/>
        <end position="395"/>
    </location>
</feature>
<evidence type="ECO:0000256" key="1">
    <source>
        <dbReference type="ARBA" id="ARBA00022884"/>
    </source>
</evidence>
<evidence type="ECO:0000313" key="6">
    <source>
        <dbReference type="Proteomes" id="UP000265618"/>
    </source>
</evidence>
<comment type="caution">
    <text evidence="5">The sequence shown here is derived from an EMBL/GenBank/DDBJ whole genome shotgun (WGS) entry which is preliminary data.</text>
</comment>
<dbReference type="InterPro" id="IPR000504">
    <property type="entry name" value="RRM_dom"/>
</dbReference>
<gene>
    <name evidence="5" type="ORF">KIPB_000605</name>
</gene>
<dbReference type="GO" id="GO:0005634">
    <property type="term" value="C:nucleus"/>
    <property type="evidence" value="ECO:0007669"/>
    <property type="project" value="TreeGrafter"/>
</dbReference>
<dbReference type="Pfam" id="PF00076">
    <property type="entry name" value="RRM_1"/>
    <property type="match status" value="2"/>
</dbReference>
<dbReference type="AlphaFoldDB" id="A0A9K3CMR9"/>
<keyword evidence="6" id="KW-1185">Reference proteome</keyword>
<accession>A0A9K3CMR9</accession>
<dbReference type="OrthoDB" id="439808at2759"/>
<dbReference type="PANTHER" id="PTHR48025:SF26">
    <property type="entry name" value="HETEROGENEOUS NUCLEAR RIBONUCLEOPROTEIN M-RELATED"/>
    <property type="match status" value="1"/>
</dbReference>
<dbReference type="PROSITE" id="PS50102">
    <property type="entry name" value="RRM"/>
    <property type="match status" value="2"/>
</dbReference>
<dbReference type="PANTHER" id="PTHR48025">
    <property type="entry name" value="OS02G0815200 PROTEIN"/>
    <property type="match status" value="1"/>
</dbReference>
<keyword evidence="1 2" id="KW-0694">RNA-binding</keyword>
<feature type="domain" description="RRM" evidence="4">
    <location>
        <begin position="210"/>
        <end position="296"/>
    </location>
</feature>
<evidence type="ECO:0000313" key="5">
    <source>
        <dbReference type="EMBL" id="GIQ79899.1"/>
    </source>
</evidence>
<dbReference type="Proteomes" id="UP000265618">
    <property type="component" value="Unassembled WGS sequence"/>
</dbReference>
<sequence>MVEGTVAKLTPVDIHLKDATFTFTTDGATYSVTSAEGWAFDLTCVAASEFLPTPAPTSPSAPSAPSADTETETEREREREREREAQPQAVAPIHRVFINGLPFHYTTEKVHDVIYRFYLEEHGDALDTPDQTQAHLACIQSLLDDLILCDLNPPKRGSRTKSGILHFSTKESAQTVMDTLRFQQIDADKCPRELDVAWYNSPAPTEDKSKSVFVRGLAKGVTGRVLMKVYEKYGQVQRAIILRDKETDASRCQGVVTYHTPEAATAALTSLKTFTLQGSVASTVQCRSVKRSDGSDNIYVQSIPADMTQETLRDLCEEHVGPVVSLYLKADPRPIAKGGTGLQSGGVRFETADLALKAMDVLPMLDVGKEPLECYPFVYKAKPKPRGRGKPRMPRRGYTTDVDEEETGGQRGRDRGRERERETRPRRGGRTYVTDVDEASSSPKPARYTRRASKPLANEFTH</sequence>
<feature type="domain" description="RRM" evidence="4">
    <location>
        <begin position="296"/>
        <end position="366"/>
    </location>
</feature>
<dbReference type="EMBL" id="BDIP01000073">
    <property type="protein sequence ID" value="GIQ79899.1"/>
    <property type="molecule type" value="Genomic_DNA"/>
</dbReference>
<feature type="region of interest" description="Disordered" evidence="3">
    <location>
        <begin position="380"/>
        <end position="462"/>
    </location>
</feature>
<feature type="region of interest" description="Disordered" evidence="3">
    <location>
        <begin position="53"/>
        <end position="88"/>
    </location>
</feature>
<dbReference type="InterPro" id="IPR012677">
    <property type="entry name" value="Nucleotide-bd_a/b_plait_sf"/>
</dbReference>
<dbReference type="GO" id="GO:0003729">
    <property type="term" value="F:mRNA binding"/>
    <property type="evidence" value="ECO:0007669"/>
    <property type="project" value="TreeGrafter"/>
</dbReference>
<feature type="compositionally biased region" description="Basic and acidic residues" evidence="3">
    <location>
        <begin position="411"/>
        <end position="425"/>
    </location>
</feature>
<name>A0A9K3CMR9_9EUKA</name>
<evidence type="ECO:0000256" key="3">
    <source>
        <dbReference type="SAM" id="MobiDB-lite"/>
    </source>
</evidence>
<dbReference type="InterPro" id="IPR050502">
    <property type="entry name" value="Euk_RNA-bind_prot"/>
</dbReference>
<evidence type="ECO:0000256" key="2">
    <source>
        <dbReference type="PROSITE-ProRule" id="PRU00176"/>
    </source>
</evidence>
<evidence type="ECO:0000259" key="4">
    <source>
        <dbReference type="PROSITE" id="PS50102"/>
    </source>
</evidence>
<proteinExistence type="predicted"/>
<dbReference type="InterPro" id="IPR035979">
    <property type="entry name" value="RBD_domain_sf"/>
</dbReference>
<organism evidence="5 6">
    <name type="scientific">Kipferlia bialata</name>
    <dbReference type="NCBI Taxonomy" id="797122"/>
    <lineage>
        <taxon>Eukaryota</taxon>
        <taxon>Metamonada</taxon>
        <taxon>Carpediemonas-like organisms</taxon>
        <taxon>Kipferlia</taxon>
    </lineage>
</organism>
<dbReference type="SMART" id="SM00360">
    <property type="entry name" value="RRM"/>
    <property type="match status" value="3"/>
</dbReference>
<feature type="compositionally biased region" description="Basic and acidic residues" evidence="3">
    <location>
        <begin position="72"/>
        <end position="85"/>
    </location>
</feature>
<protein>
    <recommendedName>
        <fullName evidence="4">RRM domain-containing protein</fullName>
    </recommendedName>
</protein>
<dbReference type="CDD" id="cd00590">
    <property type="entry name" value="RRM_SF"/>
    <property type="match status" value="2"/>
</dbReference>
<dbReference type="SUPFAM" id="SSF54928">
    <property type="entry name" value="RNA-binding domain, RBD"/>
    <property type="match status" value="2"/>
</dbReference>
<dbReference type="Gene3D" id="3.30.70.330">
    <property type="match status" value="3"/>
</dbReference>